<evidence type="ECO:0000256" key="1">
    <source>
        <dbReference type="SAM" id="MobiDB-lite"/>
    </source>
</evidence>
<dbReference type="HOGENOM" id="CLU_277556_0_0_0"/>
<keyword evidence="3" id="KW-1185">Reference proteome</keyword>
<protein>
    <recommendedName>
        <fullName evidence="4">Sortilin N-terminal domain-containing protein</fullName>
    </recommendedName>
</protein>
<dbReference type="Gene3D" id="2.130.10.10">
    <property type="entry name" value="YVTN repeat-like/Quinoprotein amine dehydrogenase"/>
    <property type="match status" value="4"/>
</dbReference>
<dbReference type="OrthoDB" id="9764804at2"/>
<feature type="compositionally biased region" description="Pro residues" evidence="1">
    <location>
        <begin position="46"/>
        <end position="68"/>
    </location>
</feature>
<dbReference type="InterPro" id="IPR052025">
    <property type="entry name" value="Xyloglucanase_GH74"/>
</dbReference>
<dbReference type="PANTHER" id="PTHR43739">
    <property type="entry name" value="XYLOGLUCANASE (EUROFUNG)"/>
    <property type="match status" value="1"/>
</dbReference>
<organism evidence="2 3">
    <name type="scientific">Gemmatirosa kalamazoonensis</name>
    <dbReference type="NCBI Taxonomy" id="861299"/>
    <lineage>
        <taxon>Bacteria</taxon>
        <taxon>Pseudomonadati</taxon>
        <taxon>Gemmatimonadota</taxon>
        <taxon>Gemmatimonadia</taxon>
        <taxon>Gemmatimonadales</taxon>
        <taxon>Gemmatimonadaceae</taxon>
        <taxon>Gemmatirosa</taxon>
    </lineage>
</organism>
<dbReference type="EMBL" id="CP007129">
    <property type="protein sequence ID" value="AHG92321.1"/>
    <property type="molecule type" value="Genomic_DNA"/>
</dbReference>
<dbReference type="CDD" id="cd15482">
    <property type="entry name" value="Sialidase_non-viral"/>
    <property type="match status" value="2"/>
</dbReference>
<dbReference type="InterPro" id="IPR015943">
    <property type="entry name" value="WD40/YVTN_repeat-like_dom_sf"/>
</dbReference>
<evidence type="ECO:0000313" key="3">
    <source>
        <dbReference type="Proteomes" id="UP000019151"/>
    </source>
</evidence>
<dbReference type="GO" id="GO:0010411">
    <property type="term" value="P:xyloglucan metabolic process"/>
    <property type="evidence" value="ECO:0007669"/>
    <property type="project" value="TreeGrafter"/>
</dbReference>
<dbReference type="RefSeq" id="WP_025413666.1">
    <property type="nucleotide sequence ID" value="NZ_CP007129.1"/>
</dbReference>
<dbReference type="PATRIC" id="fig|861299.3.peg.4837"/>
<name>W0RNK4_9BACT</name>
<dbReference type="InParanoid" id="W0RNK4"/>
<feature type="region of interest" description="Disordered" evidence="1">
    <location>
        <begin position="42"/>
        <end position="69"/>
    </location>
</feature>
<evidence type="ECO:0008006" key="4">
    <source>
        <dbReference type="Google" id="ProtNLM"/>
    </source>
</evidence>
<reference evidence="2 3" key="1">
    <citation type="journal article" date="2014" name="Genome Announc.">
        <title>Genome Sequence and Methylome of Soil Bacterium Gemmatirosa kalamazoonensis KBS708T, a Member of the Rarely Cultivated Gemmatimonadetes Phylum.</title>
        <authorList>
            <person name="Debruyn J.M."/>
            <person name="Radosevich M."/>
            <person name="Wommack K.E."/>
            <person name="Polson S.W."/>
            <person name="Hauser L.J."/>
            <person name="Fawaz M.N."/>
            <person name="Korlach J."/>
            <person name="Tsai Y.C."/>
        </authorList>
    </citation>
    <scope>NUCLEOTIDE SEQUENCE [LARGE SCALE GENOMIC DNA]</scope>
    <source>
        <strain evidence="2 3">KBS708</strain>
        <plasmid evidence="3">Plasmid 1</plasmid>
    </source>
</reference>
<dbReference type="SUPFAM" id="SSF110296">
    <property type="entry name" value="Oligoxyloglucan reducing end-specific cellobiohydrolase"/>
    <property type="match status" value="3"/>
</dbReference>
<dbReference type="KEGG" id="gba:J421_4786"/>
<dbReference type="PANTHER" id="PTHR43739:SF5">
    <property type="entry name" value="EXO-ALPHA-SIALIDASE"/>
    <property type="match status" value="1"/>
</dbReference>
<feature type="region of interest" description="Disordered" evidence="1">
    <location>
        <begin position="1"/>
        <end position="28"/>
    </location>
</feature>
<dbReference type="Proteomes" id="UP000019151">
    <property type="component" value="Plasmid 1"/>
</dbReference>
<accession>W0RNK4</accession>
<proteinExistence type="predicted"/>
<gene>
    <name evidence="2" type="ORF">J421_4786</name>
</gene>
<evidence type="ECO:0000313" key="2">
    <source>
        <dbReference type="EMBL" id="AHG92321.1"/>
    </source>
</evidence>
<sequence>MKAPVSTPPTGRVAPRGSARPRGKVPGGKALARLNMMLAMRGIAPEPKPPEPPALPDVPTPEPAPGAVPEPASAAAAIVAGYHAVRHQLAAAAAAPLGAPPLGASRSWQPLGPYFMPHGQSYGTGIGSRPPVAGRVSAIAVDPRDDLHVLCGSAGGGVWETRDGGLTWTPRTDDQPSLAIGALAFDPSDPRRVYCGTGEGNSAESPNRNVRAAGLLVSDDAGATWAVLPGATFVGISFYDLVVDPTNGDHLLAATTSGLWESTDRGATWARRRAGLVWSLSMHPPVPTNPAASREVLAGCADGVWRSVDGGRTWAAVAMPGTPAGFQANRIAVDHAPGNGSVAYAYAAGPPNVVDTLATEESGQTVRMPKPYLWRRETFGGAFASVRPPPDIQTAQAWYDWFLAVAPNNPDAVYLGAINAHRGERQDDGAWVWTNISAKRPTGDSIHPDQHAIAFGPTDPNVVYIGSDGGLFRSPDAGQQWKSLNKGMCITEIEFLAQHPEYDAWLLAGTQDNGTIRYEGQQVWYHVADGDGGDCAVDADEPYVCYHSYYGPYVERSDGGGAWNDWKAATPKALNDEDALFYPPLDVNGKLVVRGATQVWVSRDGGAHWRAVPIGAEGFPSAVTAATADRIYVGTDGGEAFRLDRAGASWHVAALTTPAQGYMTEILVDPVTPTVLWCAVNSGGRGTVYRSADGGATWTAVRAGLPDVAVNALEIDPTAPDTLFAATDVGVSRTDDGGATWTSFGRGLPNVLVKDVLLHPRTRLLRAGTQARGVWEIPVDATPTPDVQVYVRDHAADTGRVLPSVVDVPNPFAKGTNLFWWQSPDVKIDASPFRTSRLDDLQFDVYSDDRSKVDEQGVQFAAGLLDERPARGQSVRVYVQVHNRGRLAAQQVAVRVFFVGGSATLPGLPNGFWTAFPSNVVPAAAPWQPVAPHRVIDRIESGRSAVVGFDWSVPMTIGSAVALLAIVSAGNDPITAGSLDVGDLVRNSRQCALRNLAVINPPAVVGPKSHALVLDLWPSGAASLTLDAAARALVRGVVMSKALGAAAKKAGWKSLATTKLDAAHLTQATDARPALKQQLDLRRAYVPTAKAFTLDLAALAMPGPEPVIVLLKRGARRGAGSLVARMPGGAPSGGLTIVNLAGES</sequence>
<keyword evidence="2" id="KW-0614">Plasmid</keyword>
<dbReference type="AlphaFoldDB" id="W0RNK4"/>
<geneLocation type="plasmid" evidence="2 3">
    <name>1</name>
</geneLocation>